<dbReference type="Pfam" id="PF00580">
    <property type="entry name" value="UvrD-helicase"/>
    <property type="match status" value="1"/>
</dbReference>
<organism evidence="19 20">
    <name type="scientific">Ornithinimicrobium cryptoxanthini</name>
    <dbReference type="NCBI Taxonomy" id="2934161"/>
    <lineage>
        <taxon>Bacteria</taxon>
        <taxon>Bacillati</taxon>
        <taxon>Actinomycetota</taxon>
        <taxon>Actinomycetes</taxon>
        <taxon>Micrococcales</taxon>
        <taxon>Ornithinimicrobiaceae</taxon>
        <taxon>Ornithinimicrobium</taxon>
    </lineage>
</organism>
<dbReference type="Proteomes" id="UP001056535">
    <property type="component" value="Chromosome"/>
</dbReference>
<dbReference type="EC" id="5.6.2.4" evidence="13"/>
<comment type="catalytic activity">
    <reaction evidence="14">
        <text>ATP + H2O = ADP + phosphate + H(+)</text>
        <dbReference type="Rhea" id="RHEA:13065"/>
        <dbReference type="ChEBI" id="CHEBI:15377"/>
        <dbReference type="ChEBI" id="CHEBI:15378"/>
        <dbReference type="ChEBI" id="CHEBI:30616"/>
        <dbReference type="ChEBI" id="CHEBI:43474"/>
        <dbReference type="ChEBI" id="CHEBI:456216"/>
        <dbReference type="EC" id="5.6.2.4"/>
    </reaction>
</comment>
<dbReference type="RefSeq" id="WP_252621939.1">
    <property type="nucleotide sequence ID" value="NZ_CP099490.1"/>
</dbReference>
<dbReference type="Gene3D" id="3.40.50.300">
    <property type="entry name" value="P-loop containing nucleotide triphosphate hydrolases"/>
    <property type="match status" value="3"/>
</dbReference>
<comment type="catalytic activity">
    <reaction evidence="12">
        <text>Couples ATP hydrolysis with the unwinding of duplex DNA by translocating in the 3'-5' direction.</text>
        <dbReference type="EC" id="5.6.2.4"/>
    </reaction>
</comment>
<keyword evidence="3 15" id="KW-0547">Nucleotide-binding</keyword>
<keyword evidence="10" id="KW-0234">DNA repair</keyword>
<evidence type="ECO:0000256" key="7">
    <source>
        <dbReference type="ARBA" id="ARBA00022839"/>
    </source>
</evidence>
<dbReference type="Gene3D" id="1.10.10.160">
    <property type="match status" value="1"/>
</dbReference>
<feature type="region of interest" description="Disordered" evidence="16">
    <location>
        <begin position="1002"/>
        <end position="1021"/>
    </location>
</feature>
<reference evidence="19" key="1">
    <citation type="submission" date="2022-06" db="EMBL/GenBank/DDBJ databases">
        <title>Ornithinimicrobium JY.X270.</title>
        <authorList>
            <person name="Huang Y."/>
        </authorList>
    </citation>
    <scope>NUCLEOTIDE SEQUENCE</scope>
    <source>
        <strain evidence="19">JY.X270</strain>
    </source>
</reference>
<dbReference type="PROSITE" id="PS51198">
    <property type="entry name" value="UVRD_HELICASE_ATP_BIND"/>
    <property type="match status" value="1"/>
</dbReference>
<dbReference type="InterPro" id="IPR000212">
    <property type="entry name" value="DNA_helicase_UvrD/REP"/>
</dbReference>
<keyword evidence="9" id="KW-0238">DNA-binding</keyword>
<dbReference type="InterPro" id="IPR014017">
    <property type="entry name" value="DNA_helicase_UvrD-like_C"/>
</dbReference>
<evidence type="ECO:0000256" key="2">
    <source>
        <dbReference type="ARBA" id="ARBA00022722"/>
    </source>
</evidence>
<evidence type="ECO:0000259" key="18">
    <source>
        <dbReference type="PROSITE" id="PS51217"/>
    </source>
</evidence>
<comment type="similarity">
    <text evidence="1">Belongs to the helicase family. UvrD subfamily.</text>
</comment>
<evidence type="ECO:0000256" key="12">
    <source>
        <dbReference type="ARBA" id="ARBA00034617"/>
    </source>
</evidence>
<name>A0ABY4YLB4_9MICO</name>
<evidence type="ECO:0000256" key="1">
    <source>
        <dbReference type="ARBA" id="ARBA00009922"/>
    </source>
</evidence>
<dbReference type="EMBL" id="CP099490">
    <property type="protein sequence ID" value="USQ77133.1"/>
    <property type="molecule type" value="Genomic_DNA"/>
</dbReference>
<keyword evidence="8 15" id="KW-0067">ATP-binding</keyword>
<evidence type="ECO:0000256" key="9">
    <source>
        <dbReference type="ARBA" id="ARBA00023125"/>
    </source>
</evidence>
<proteinExistence type="inferred from homology"/>
<sequence>MTSADQLDPTQAAAARERVPVLQVIGAPGTGKTTVAVATVVDRVERDGLSADSCLVLAPTRVAAGRLRDQITAAVGRTTTQPLARTPSAFAFSVLQDAAVSDDDAPPRLLSGAEQDVVLGDLLAGHQEAGAGPDWPEALREALPTRGFRDQLRDLLMRAVEHGLGPEELADLAAAHDRPEWRPAAAVLREYDEVTALQRPGAFDPAWICTAAADRLAGDSDLLQHVRRRIRLIVVDDAQELTASAAALIEQVWQPGIAIVLIGDGDVTSQGFRGADPARFTRLAERLAGRTGGTPQRVILAVSHRRGPALVEVTARVVDRIGASTGADHRRPRPAGEDALVTTGPAAEADATDVDPDVDAGASPLEVVTVRTAAQEAARVAGWFRAAHLGESRVPWSRMVVLARSRSRLDQVRRALVSAGVPVQDIAGTGALHEHPVVRPLLLAVDVCLRPAGQGCTAAEAVDLVTSAIGGADPVDLMRLRRVLAAAERADGGARPSEEVLAAALEQPADLELLGPDAAPAAHLAAVLSAGRRAAARTNDRGWAPGVSAETVLWAIWAATGVADTWRAAALNGGAAGARADRDLDAVMTLFGAAQAYVDRLPGRGPDGFLRQVLAQEVSPDSLVARSRPSEAVEVLTPQAAAGREWDMVAVVGVQEGVWPDLRLRDSLLGAEALVSVLAGRPTGGPQGLRAAQAQVRADETRQFYTALTRARSALLVTAVASVDDQPSSFLDVVDPRDTERVPEEVAPPLTLRSLVARLRADLVRAHRDGEHAARDRAAAHLLRLDEAGVPGADPAGWWPGRTLSDDRPLQGDGLVPVSPSRVQLFSECQLRWMLGAHGGEAGDFSAASVGTLVHDVIAETPQAPVEQLRSALETRWHELALGEGWVQRRQWERAERMLQRYVSYVAAAAAEGRELVGVEIDIRAEHEGAVITGRVDRLERDADGNLMVIDLKTGSGRPTKQEIEHHAQLGAYQVAVVEGGVEGQPATGSAGAALVHLGAPSGAKPSQKHGFQQQPPLEHDADPRWAHDLVARTATGMAGAQFPASPGKWCRVCPVRFSCPIQPEGRMLA</sequence>
<keyword evidence="11" id="KW-0413">Isomerase</keyword>
<dbReference type="Pfam" id="PF13361">
    <property type="entry name" value="UvrD_C"/>
    <property type="match status" value="1"/>
</dbReference>
<keyword evidence="5 15" id="KW-0378">Hydrolase</keyword>
<dbReference type="InterPro" id="IPR014016">
    <property type="entry name" value="UvrD-like_ATP-bd"/>
</dbReference>
<feature type="binding site" evidence="15">
    <location>
        <begin position="26"/>
        <end position="33"/>
    </location>
    <ligand>
        <name>ATP</name>
        <dbReference type="ChEBI" id="CHEBI:30616"/>
    </ligand>
</feature>
<feature type="domain" description="UvrD-like helicase C-terminal" evidence="18">
    <location>
        <begin position="319"/>
        <end position="643"/>
    </location>
</feature>
<evidence type="ECO:0000256" key="16">
    <source>
        <dbReference type="SAM" id="MobiDB-lite"/>
    </source>
</evidence>
<keyword evidence="7" id="KW-0269">Exonuclease</keyword>
<evidence type="ECO:0000256" key="13">
    <source>
        <dbReference type="ARBA" id="ARBA00034808"/>
    </source>
</evidence>
<dbReference type="GO" id="GO:0004386">
    <property type="term" value="F:helicase activity"/>
    <property type="evidence" value="ECO:0007669"/>
    <property type="project" value="UniProtKB-KW"/>
</dbReference>
<dbReference type="PANTHER" id="PTHR11070:SF59">
    <property type="entry name" value="DNA 3'-5' HELICASE"/>
    <property type="match status" value="1"/>
</dbReference>
<evidence type="ECO:0000256" key="15">
    <source>
        <dbReference type="PROSITE-ProRule" id="PRU00560"/>
    </source>
</evidence>
<accession>A0ABY4YLB4</accession>
<feature type="domain" description="UvrD-like helicase ATP-binding" evidence="17">
    <location>
        <begin position="5"/>
        <end position="307"/>
    </location>
</feature>
<evidence type="ECO:0000256" key="4">
    <source>
        <dbReference type="ARBA" id="ARBA00022763"/>
    </source>
</evidence>
<dbReference type="PANTHER" id="PTHR11070">
    <property type="entry name" value="UVRD / RECB / PCRA DNA HELICASE FAMILY MEMBER"/>
    <property type="match status" value="1"/>
</dbReference>
<dbReference type="SUPFAM" id="SSF52540">
    <property type="entry name" value="P-loop containing nucleoside triphosphate hydrolases"/>
    <property type="match status" value="1"/>
</dbReference>
<evidence type="ECO:0000256" key="5">
    <source>
        <dbReference type="ARBA" id="ARBA00022801"/>
    </source>
</evidence>
<protein>
    <recommendedName>
        <fullName evidence="13">DNA 3'-5' helicase</fullName>
        <ecNumber evidence="13">5.6.2.4</ecNumber>
    </recommendedName>
</protein>
<evidence type="ECO:0000259" key="17">
    <source>
        <dbReference type="PROSITE" id="PS51198"/>
    </source>
</evidence>
<evidence type="ECO:0000256" key="8">
    <source>
        <dbReference type="ARBA" id="ARBA00022840"/>
    </source>
</evidence>
<evidence type="ECO:0000256" key="11">
    <source>
        <dbReference type="ARBA" id="ARBA00023235"/>
    </source>
</evidence>
<dbReference type="InterPro" id="IPR013986">
    <property type="entry name" value="DExx_box_DNA_helicase_dom_sf"/>
</dbReference>
<evidence type="ECO:0000256" key="10">
    <source>
        <dbReference type="ARBA" id="ARBA00023204"/>
    </source>
</evidence>
<dbReference type="PROSITE" id="PS51217">
    <property type="entry name" value="UVRD_HELICASE_CTER"/>
    <property type="match status" value="1"/>
</dbReference>
<evidence type="ECO:0000313" key="19">
    <source>
        <dbReference type="EMBL" id="USQ77133.1"/>
    </source>
</evidence>
<dbReference type="Pfam" id="PF12705">
    <property type="entry name" value="PDDEXK_1"/>
    <property type="match status" value="1"/>
</dbReference>
<dbReference type="Gene3D" id="3.90.320.10">
    <property type="match status" value="1"/>
</dbReference>
<evidence type="ECO:0000256" key="14">
    <source>
        <dbReference type="ARBA" id="ARBA00048988"/>
    </source>
</evidence>
<keyword evidence="2" id="KW-0540">Nuclease</keyword>
<evidence type="ECO:0000256" key="6">
    <source>
        <dbReference type="ARBA" id="ARBA00022806"/>
    </source>
</evidence>
<dbReference type="InterPro" id="IPR027417">
    <property type="entry name" value="P-loop_NTPase"/>
</dbReference>
<gene>
    <name evidence="19" type="ORF">NF557_04230</name>
</gene>
<dbReference type="InterPro" id="IPR038726">
    <property type="entry name" value="PDDEXK_AddAB-type"/>
</dbReference>
<evidence type="ECO:0000313" key="20">
    <source>
        <dbReference type="Proteomes" id="UP001056535"/>
    </source>
</evidence>
<evidence type="ECO:0000256" key="3">
    <source>
        <dbReference type="ARBA" id="ARBA00022741"/>
    </source>
</evidence>
<keyword evidence="6 15" id="KW-0347">Helicase</keyword>
<dbReference type="InterPro" id="IPR011604">
    <property type="entry name" value="PDDEXK-like_dom_sf"/>
</dbReference>
<keyword evidence="20" id="KW-1185">Reference proteome</keyword>
<keyword evidence="4" id="KW-0227">DNA damage</keyword>